<evidence type="ECO:0000313" key="1">
    <source>
        <dbReference type="EMBL" id="KAJ1930965.1"/>
    </source>
</evidence>
<comment type="caution">
    <text evidence="1">The sequence shown here is derived from an EMBL/GenBank/DDBJ whole genome shotgun (WGS) entry which is preliminary data.</text>
</comment>
<dbReference type="EMBL" id="JANBPW010006247">
    <property type="protein sequence ID" value="KAJ1930965.1"/>
    <property type="molecule type" value="Genomic_DNA"/>
</dbReference>
<evidence type="ECO:0000313" key="2">
    <source>
        <dbReference type="Proteomes" id="UP001150603"/>
    </source>
</evidence>
<accession>A0ACC1IYM4</accession>
<proteinExistence type="predicted"/>
<keyword evidence="2" id="KW-1185">Reference proteome</keyword>
<sequence length="196" mass="22826">MRRIFPALVLLLLSPLLPAQLLPVLQRRRRQQQQLLRLALQCQSTLVLMHRRLPLRLRLRLRLQLHLQLPPLLLQLSWHKPALRHPVELLLPPPQPLPPLLRLLLLPGHQLGRCVFRQGPWRKVYSVGTCKQSLVTQTAHLGHLLFPNKPAIRQHGVLPHCRKRRCHRRLAPTRTLSVSWRVTLTVCGLWLGLAIW</sequence>
<dbReference type="Proteomes" id="UP001150603">
    <property type="component" value="Unassembled WGS sequence"/>
</dbReference>
<reference evidence="1" key="1">
    <citation type="submission" date="2022-07" db="EMBL/GenBank/DDBJ databases">
        <title>Phylogenomic reconstructions and comparative analyses of Kickxellomycotina fungi.</title>
        <authorList>
            <person name="Reynolds N.K."/>
            <person name="Stajich J.E."/>
            <person name="Barry K."/>
            <person name="Grigoriev I.V."/>
            <person name="Crous P."/>
            <person name="Smith M.E."/>
        </authorList>
    </citation>
    <scope>NUCLEOTIDE SEQUENCE</scope>
    <source>
        <strain evidence="1">NRRL 5244</strain>
    </source>
</reference>
<organism evidence="1 2">
    <name type="scientific">Linderina macrospora</name>
    <dbReference type="NCBI Taxonomy" id="4868"/>
    <lineage>
        <taxon>Eukaryota</taxon>
        <taxon>Fungi</taxon>
        <taxon>Fungi incertae sedis</taxon>
        <taxon>Zoopagomycota</taxon>
        <taxon>Kickxellomycotina</taxon>
        <taxon>Kickxellomycetes</taxon>
        <taxon>Kickxellales</taxon>
        <taxon>Kickxellaceae</taxon>
        <taxon>Linderina</taxon>
    </lineage>
</organism>
<protein>
    <submittedName>
        <fullName evidence="1">Uncharacterized protein</fullName>
    </submittedName>
</protein>
<gene>
    <name evidence="1" type="ORF">FBU59_006869</name>
</gene>
<name>A0ACC1IYM4_9FUNG</name>